<evidence type="ECO:0000313" key="5">
    <source>
        <dbReference type="Proteomes" id="UP000269721"/>
    </source>
</evidence>
<reference evidence="5" key="1">
    <citation type="journal article" date="2018" name="Nat. Microbiol.">
        <title>Leveraging single-cell genomics to expand the fungal tree of life.</title>
        <authorList>
            <person name="Ahrendt S.R."/>
            <person name="Quandt C.A."/>
            <person name="Ciobanu D."/>
            <person name="Clum A."/>
            <person name="Salamov A."/>
            <person name="Andreopoulos B."/>
            <person name="Cheng J.F."/>
            <person name="Woyke T."/>
            <person name="Pelin A."/>
            <person name="Henrissat B."/>
            <person name="Reynolds N.K."/>
            <person name="Benny G.L."/>
            <person name="Smith M.E."/>
            <person name="James T.Y."/>
            <person name="Grigoriev I.V."/>
        </authorList>
    </citation>
    <scope>NUCLEOTIDE SEQUENCE [LARGE SCALE GENOMIC DNA]</scope>
</reference>
<sequence>MHWLRIRDGQRAPSPSPPPRTRHSAFRERKERYVKELEARVQELEQIQKMAEGGELSAENLKLRRKLEDLECENRLLRDASLNNFEFNVTETTSFGDAVPKDVSPSKSESTANVPPKADASPPPAYNSSPFSPFSSGASDLTSLDNESFFFDDLRSSPGLTSEGGATLSPLFETQEELISQMLHGAGGGVKAGAPDPFALLPITKPGASFPTLDPLLFSANATSAAFTTYRDPTAAFDLDLGIAAPIRTSALDSFVPQAPMLPSEIDDFLATISAPTPVPAPAAKTPCPGLVEVDDETKADFERVKAIVGDSIELDDLCDLFKAKAHCKEMADISALIVGSAENGNKAEVIDLVQIAKERKRMAILRQKAGVTAMQAPLC</sequence>
<name>A0A4P9W251_9FUNG</name>
<feature type="compositionally biased region" description="Basic and acidic residues" evidence="3">
    <location>
        <begin position="1"/>
        <end position="10"/>
    </location>
</feature>
<dbReference type="InterPro" id="IPR050936">
    <property type="entry name" value="AP-1-like"/>
</dbReference>
<dbReference type="OrthoDB" id="2593073at2759"/>
<dbReference type="PANTHER" id="PTHR40621:SF8">
    <property type="entry name" value="AP-1-LIKE TRANSCRIPTION FACTOR YAP3"/>
    <property type="match status" value="1"/>
</dbReference>
<evidence type="ECO:0000256" key="1">
    <source>
        <dbReference type="ARBA" id="ARBA00004123"/>
    </source>
</evidence>
<dbReference type="GO" id="GO:0090575">
    <property type="term" value="C:RNA polymerase II transcription regulator complex"/>
    <property type="evidence" value="ECO:0007669"/>
    <property type="project" value="TreeGrafter"/>
</dbReference>
<keyword evidence="2" id="KW-0539">Nucleus</keyword>
<organism evidence="4 5">
    <name type="scientific">Blyttiomyces helicus</name>
    <dbReference type="NCBI Taxonomy" id="388810"/>
    <lineage>
        <taxon>Eukaryota</taxon>
        <taxon>Fungi</taxon>
        <taxon>Fungi incertae sedis</taxon>
        <taxon>Chytridiomycota</taxon>
        <taxon>Chytridiomycota incertae sedis</taxon>
        <taxon>Chytridiomycetes</taxon>
        <taxon>Chytridiomycetes incertae sedis</taxon>
        <taxon>Blyttiomyces</taxon>
    </lineage>
</organism>
<protein>
    <recommendedName>
        <fullName evidence="6">BZIP domain-containing protein</fullName>
    </recommendedName>
</protein>
<keyword evidence="5" id="KW-1185">Reference proteome</keyword>
<evidence type="ECO:0000256" key="3">
    <source>
        <dbReference type="SAM" id="MobiDB-lite"/>
    </source>
</evidence>
<dbReference type="CDD" id="cd14688">
    <property type="entry name" value="bZIP_YAP"/>
    <property type="match status" value="1"/>
</dbReference>
<gene>
    <name evidence="4" type="ORF">BDK51DRAFT_28978</name>
</gene>
<dbReference type="GO" id="GO:0001228">
    <property type="term" value="F:DNA-binding transcription activator activity, RNA polymerase II-specific"/>
    <property type="evidence" value="ECO:0007669"/>
    <property type="project" value="TreeGrafter"/>
</dbReference>
<dbReference type="EMBL" id="KZ998325">
    <property type="protein sequence ID" value="RKO86289.1"/>
    <property type="molecule type" value="Genomic_DNA"/>
</dbReference>
<feature type="region of interest" description="Disordered" evidence="3">
    <location>
        <begin position="95"/>
        <end position="132"/>
    </location>
</feature>
<evidence type="ECO:0000256" key="2">
    <source>
        <dbReference type="ARBA" id="ARBA00023242"/>
    </source>
</evidence>
<dbReference type="Gene3D" id="1.20.5.170">
    <property type="match status" value="1"/>
</dbReference>
<dbReference type="AlphaFoldDB" id="A0A4P9W251"/>
<dbReference type="PANTHER" id="PTHR40621">
    <property type="entry name" value="TRANSCRIPTION FACTOR KAPC-RELATED"/>
    <property type="match status" value="1"/>
</dbReference>
<dbReference type="Proteomes" id="UP000269721">
    <property type="component" value="Unassembled WGS sequence"/>
</dbReference>
<feature type="region of interest" description="Disordered" evidence="3">
    <location>
        <begin position="1"/>
        <end position="29"/>
    </location>
</feature>
<dbReference type="GO" id="GO:0000976">
    <property type="term" value="F:transcription cis-regulatory region binding"/>
    <property type="evidence" value="ECO:0007669"/>
    <property type="project" value="InterPro"/>
</dbReference>
<evidence type="ECO:0008006" key="6">
    <source>
        <dbReference type="Google" id="ProtNLM"/>
    </source>
</evidence>
<evidence type="ECO:0000313" key="4">
    <source>
        <dbReference type="EMBL" id="RKO86289.1"/>
    </source>
</evidence>
<comment type="subcellular location">
    <subcellularLocation>
        <location evidence="1">Nucleus</location>
    </subcellularLocation>
</comment>
<accession>A0A4P9W251</accession>
<proteinExistence type="predicted"/>